<protein>
    <submittedName>
        <fullName evidence="1">Uncharacterized protein</fullName>
    </submittedName>
</protein>
<evidence type="ECO:0000313" key="1">
    <source>
        <dbReference type="EMBL" id="KAK6987875.1"/>
    </source>
</evidence>
<dbReference type="Proteomes" id="UP001362999">
    <property type="component" value="Unassembled WGS sequence"/>
</dbReference>
<gene>
    <name evidence="1" type="ORF">R3P38DRAFT_2405795</name>
</gene>
<accession>A0AAV9ZMY4</accession>
<sequence>PASISQLHHWNKVFIPLVSDITHIRWLHNLSDRHISKNASSLVVSISREESANQLVRHGTSVLGKLCRTDHFIPSPLQCYHCQAWNHISSVCPKRNDPSSLACARCAGNHNTKSCSCQHSPQCTDLRSCPHIAVKCANCQGPHKSFDNACPVKQKCLAEHLAQHHASKIPSDPS</sequence>
<dbReference type="AlphaFoldDB" id="A0AAV9ZMY4"/>
<keyword evidence="2" id="KW-1185">Reference proteome</keyword>
<dbReference type="EMBL" id="JAWWNJ010000128">
    <property type="protein sequence ID" value="KAK6987875.1"/>
    <property type="molecule type" value="Genomic_DNA"/>
</dbReference>
<proteinExistence type="predicted"/>
<comment type="caution">
    <text evidence="1">The sequence shown here is derived from an EMBL/GenBank/DDBJ whole genome shotgun (WGS) entry which is preliminary data.</text>
</comment>
<reference evidence="1 2" key="1">
    <citation type="journal article" date="2024" name="J Genomics">
        <title>Draft genome sequencing and assembly of Favolaschia claudopus CIRM-BRFM 2984 isolated from oak limbs.</title>
        <authorList>
            <person name="Navarro D."/>
            <person name="Drula E."/>
            <person name="Chaduli D."/>
            <person name="Cazenave R."/>
            <person name="Ahrendt S."/>
            <person name="Wang J."/>
            <person name="Lipzen A."/>
            <person name="Daum C."/>
            <person name="Barry K."/>
            <person name="Grigoriev I.V."/>
            <person name="Favel A."/>
            <person name="Rosso M.N."/>
            <person name="Martin F."/>
        </authorList>
    </citation>
    <scope>NUCLEOTIDE SEQUENCE [LARGE SCALE GENOMIC DNA]</scope>
    <source>
        <strain evidence="1 2">CIRM-BRFM 2984</strain>
    </source>
</reference>
<name>A0AAV9ZMY4_9AGAR</name>
<organism evidence="1 2">
    <name type="scientific">Favolaschia claudopus</name>
    <dbReference type="NCBI Taxonomy" id="2862362"/>
    <lineage>
        <taxon>Eukaryota</taxon>
        <taxon>Fungi</taxon>
        <taxon>Dikarya</taxon>
        <taxon>Basidiomycota</taxon>
        <taxon>Agaricomycotina</taxon>
        <taxon>Agaricomycetes</taxon>
        <taxon>Agaricomycetidae</taxon>
        <taxon>Agaricales</taxon>
        <taxon>Marasmiineae</taxon>
        <taxon>Mycenaceae</taxon>
        <taxon>Favolaschia</taxon>
    </lineage>
</organism>
<feature type="non-terminal residue" evidence="1">
    <location>
        <position position="174"/>
    </location>
</feature>
<feature type="non-terminal residue" evidence="1">
    <location>
        <position position="1"/>
    </location>
</feature>
<evidence type="ECO:0000313" key="2">
    <source>
        <dbReference type="Proteomes" id="UP001362999"/>
    </source>
</evidence>